<evidence type="ECO:0000256" key="1">
    <source>
        <dbReference type="ARBA" id="ARBA00004167"/>
    </source>
</evidence>
<feature type="chain" id="PRO_5012458514" description="WSC domain-containing protein" evidence="8">
    <location>
        <begin position="20"/>
        <end position="208"/>
    </location>
</feature>
<dbReference type="InterPro" id="IPR051836">
    <property type="entry name" value="Kremen_rcpt"/>
</dbReference>
<keyword evidence="2" id="KW-0812">Transmembrane</keyword>
<evidence type="ECO:0000313" key="10">
    <source>
        <dbReference type="EMBL" id="OOF94019.1"/>
    </source>
</evidence>
<reference evidence="11" key="1">
    <citation type="journal article" date="2017" name="Genome Biol.">
        <title>Comparative genomics reveals high biological diversity and specific adaptations in the industrially and medically important fungal genus Aspergillus.</title>
        <authorList>
            <person name="de Vries R.P."/>
            <person name="Riley R."/>
            <person name="Wiebenga A."/>
            <person name="Aguilar-Osorio G."/>
            <person name="Amillis S."/>
            <person name="Uchima C.A."/>
            <person name="Anderluh G."/>
            <person name="Asadollahi M."/>
            <person name="Askin M."/>
            <person name="Barry K."/>
            <person name="Battaglia E."/>
            <person name="Bayram O."/>
            <person name="Benocci T."/>
            <person name="Braus-Stromeyer S.A."/>
            <person name="Caldana C."/>
            <person name="Canovas D."/>
            <person name="Cerqueira G.C."/>
            <person name="Chen F."/>
            <person name="Chen W."/>
            <person name="Choi C."/>
            <person name="Clum A."/>
            <person name="Dos Santos R.A."/>
            <person name="Damasio A.R."/>
            <person name="Diallinas G."/>
            <person name="Emri T."/>
            <person name="Fekete E."/>
            <person name="Flipphi M."/>
            <person name="Freyberg S."/>
            <person name="Gallo A."/>
            <person name="Gournas C."/>
            <person name="Habgood R."/>
            <person name="Hainaut M."/>
            <person name="Harispe M.L."/>
            <person name="Henrissat B."/>
            <person name="Hilden K.S."/>
            <person name="Hope R."/>
            <person name="Hossain A."/>
            <person name="Karabika E."/>
            <person name="Karaffa L."/>
            <person name="Karanyi Z."/>
            <person name="Krasevec N."/>
            <person name="Kuo A."/>
            <person name="Kusch H."/>
            <person name="LaButti K."/>
            <person name="Lagendijk E.L."/>
            <person name="Lapidus A."/>
            <person name="Levasseur A."/>
            <person name="Lindquist E."/>
            <person name="Lipzen A."/>
            <person name="Logrieco A.F."/>
            <person name="MacCabe A."/>
            <person name="Maekelae M.R."/>
            <person name="Malavazi I."/>
            <person name="Melin P."/>
            <person name="Meyer V."/>
            <person name="Mielnichuk N."/>
            <person name="Miskei M."/>
            <person name="Molnar A.P."/>
            <person name="Mule G."/>
            <person name="Ngan C.Y."/>
            <person name="Orejas M."/>
            <person name="Orosz E."/>
            <person name="Ouedraogo J.P."/>
            <person name="Overkamp K.M."/>
            <person name="Park H.-S."/>
            <person name="Perrone G."/>
            <person name="Piumi F."/>
            <person name="Punt P.J."/>
            <person name="Ram A.F."/>
            <person name="Ramon A."/>
            <person name="Rauscher S."/>
            <person name="Record E."/>
            <person name="Riano-Pachon D.M."/>
            <person name="Robert V."/>
            <person name="Roehrig J."/>
            <person name="Ruller R."/>
            <person name="Salamov A."/>
            <person name="Salih N.S."/>
            <person name="Samson R.A."/>
            <person name="Sandor E."/>
            <person name="Sanguinetti M."/>
            <person name="Schuetze T."/>
            <person name="Sepcic K."/>
            <person name="Shelest E."/>
            <person name="Sherlock G."/>
            <person name="Sophianopoulou V."/>
            <person name="Squina F.M."/>
            <person name="Sun H."/>
            <person name="Susca A."/>
            <person name="Todd R.B."/>
            <person name="Tsang A."/>
            <person name="Unkles S.E."/>
            <person name="van de Wiele N."/>
            <person name="van Rossen-Uffink D."/>
            <person name="Oliveira J.V."/>
            <person name="Vesth T.C."/>
            <person name="Visser J."/>
            <person name="Yu J.-H."/>
            <person name="Zhou M."/>
            <person name="Andersen M.R."/>
            <person name="Archer D.B."/>
            <person name="Baker S.E."/>
            <person name="Benoit I."/>
            <person name="Brakhage A.A."/>
            <person name="Braus G.H."/>
            <person name="Fischer R."/>
            <person name="Frisvad J.C."/>
            <person name="Goldman G.H."/>
            <person name="Houbraken J."/>
            <person name="Oakley B."/>
            <person name="Pocsi I."/>
            <person name="Scazzocchio C."/>
            <person name="Seiboth B."/>
            <person name="vanKuyk P.A."/>
            <person name="Wortman J."/>
            <person name="Dyer P.S."/>
            <person name="Grigoriev I.V."/>
        </authorList>
    </citation>
    <scope>NUCLEOTIDE SEQUENCE [LARGE SCALE GENOMIC DNA]</scope>
    <source>
        <strain evidence="11">ITEM 5010</strain>
    </source>
</reference>
<sequence>MKAAVSLGALLALSLSATAQMDTYLGCYSSPGNLTDQGASPYQSHGLCFQVCTKIGAPFAALQNVDCWCGGSPPASSTFLSHTECRTQCPGYPDDTCGGTEAWSVYQLGIVADPEAGGNGNGPPNGNGGGPNNGDGDGDGDGAGYGPGGGPATTTASSFTVYPTPTVTSASASLSTSGTSASAMVSTARASPTTATSGASRRFRLLFF</sequence>
<name>A0A1R3RHS0_ASPC5</name>
<evidence type="ECO:0000313" key="11">
    <source>
        <dbReference type="Proteomes" id="UP000188318"/>
    </source>
</evidence>
<organism evidence="10 11">
    <name type="scientific">Aspergillus carbonarius (strain ITEM 5010)</name>
    <dbReference type="NCBI Taxonomy" id="602072"/>
    <lineage>
        <taxon>Eukaryota</taxon>
        <taxon>Fungi</taxon>
        <taxon>Dikarya</taxon>
        <taxon>Ascomycota</taxon>
        <taxon>Pezizomycotina</taxon>
        <taxon>Eurotiomycetes</taxon>
        <taxon>Eurotiomycetidae</taxon>
        <taxon>Eurotiales</taxon>
        <taxon>Aspergillaceae</taxon>
        <taxon>Aspergillus</taxon>
        <taxon>Aspergillus subgen. Circumdati</taxon>
    </lineage>
</organism>
<evidence type="ECO:0000256" key="5">
    <source>
        <dbReference type="ARBA" id="ARBA00023136"/>
    </source>
</evidence>
<dbReference type="VEuPathDB" id="FungiDB:ASPCADRAFT_209257"/>
<dbReference type="PANTHER" id="PTHR24269:SF16">
    <property type="entry name" value="PROTEIN SLG1"/>
    <property type="match status" value="1"/>
</dbReference>
<accession>A0A1R3RHS0</accession>
<dbReference type="STRING" id="602072.A0A1R3RHS0"/>
<dbReference type="Pfam" id="PF01822">
    <property type="entry name" value="WSC"/>
    <property type="match status" value="1"/>
</dbReference>
<protein>
    <recommendedName>
        <fullName evidence="9">WSC domain-containing protein</fullName>
    </recommendedName>
</protein>
<keyword evidence="6" id="KW-0325">Glycoprotein</keyword>
<proteinExistence type="predicted"/>
<dbReference type="OMA" id="GNMCYCG"/>
<feature type="region of interest" description="Disordered" evidence="7">
    <location>
        <begin position="168"/>
        <end position="199"/>
    </location>
</feature>
<dbReference type="PANTHER" id="PTHR24269">
    <property type="entry name" value="KREMEN PROTEIN"/>
    <property type="match status" value="1"/>
</dbReference>
<evidence type="ECO:0000256" key="7">
    <source>
        <dbReference type="SAM" id="MobiDB-lite"/>
    </source>
</evidence>
<keyword evidence="3 8" id="KW-0732">Signal</keyword>
<dbReference type="EMBL" id="KV907503">
    <property type="protein sequence ID" value="OOF94019.1"/>
    <property type="molecule type" value="Genomic_DNA"/>
</dbReference>
<evidence type="ECO:0000256" key="3">
    <source>
        <dbReference type="ARBA" id="ARBA00022729"/>
    </source>
</evidence>
<dbReference type="PROSITE" id="PS51212">
    <property type="entry name" value="WSC"/>
    <property type="match status" value="1"/>
</dbReference>
<dbReference type="GO" id="GO:0005886">
    <property type="term" value="C:plasma membrane"/>
    <property type="evidence" value="ECO:0007669"/>
    <property type="project" value="TreeGrafter"/>
</dbReference>
<dbReference type="SMART" id="SM00321">
    <property type="entry name" value="WSC"/>
    <property type="match status" value="1"/>
</dbReference>
<dbReference type="InterPro" id="IPR002889">
    <property type="entry name" value="WSC_carb-bd"/>
</dbReference>
<evidence type="ECO:0000256" key="2">
    <source>
        <dbReference type="ARBA" id="ARBA00022692"/>
    </source>
</evidence>
<feature type="signal peptide" evidence="8">
    <location>
        <begin position="1"/>
        <end position="19"/>
    </location>
</feature>
<feature type="region of interest" description="Disordered" evidence="7">
    <location>
        <begin position="114"/>
        <end position="152"/>
    </location>
</feature>
<comment type="subcellular location">
    <subcellularLocation>
        <location evidence="1">Membrane</location>
        <topology evidence="1">Single-pass membrane protein</topology>
    </subcellularLocation>
</comment>
<dbReference type="Proteomes" id="UP000188318">
    <property type="component" value="Unassembled WGS sequence"/>
</dbReference>
<feature type="compositionally biased region" description="Gly residues" evidence="7">
    <location>
        <begin position="117"/>
        <end position="151"/>
    </location>
</feature>
<evidence type="ECO:0000259" key="9">
    <source>
        <dbReference type="PROSITE" id="PS51212"/>
    </source>
</evidence>
<gene>
    <name evidence="10" type="ORF">ASPCADRAFT_209257</name>
</gene>
<keyword evidence="11" id="KW-1185">Reference proteome</keyword>
<evidence type="ECO:0000256" key="4">
    <source>
        <dbReference type="ARBA" id="ARBA00022989"/>
    </source>
</evidence>
<evidence type="ECO:0000256" key="8">
    <source>
        <dbReference type="SAM" id="SignalP"/>
    </source>
</evidence>
<dbReference type="AlphaFoldDB" id="A0A1R3RHS0"/>
<keyword evidence="4" id="KW-1133">Transmembrane helix</keyword>
<dbReference type="OrthoDB" id="2019572at2759"/>
<keyword evidence="5" id="KW-0472">Membrane</keyword>
<feature type="domain" description="WSC" evidence="9">
    <location>
        <begin position="21"/>
        <end position="109"/>
    </location>
</feature>
<evidence type="ECO:0000256" key="6">
    <source>
        <dbReference type="ARBA" id="ARBA00023180"/>
    </source>
</evidence>